<reference evidence="2 3" key="1">
    <citation type="journal article" date="2019" name="Genome Biol. Evol.">
        <title>Day and night: Metabolic profiles and evolutionary relationships of six axenic non-marine cyanobacteria.</title>
        <authorList>
            <person name="Will S.E."/>
            <person name="Henke P."/>
            <person name="Boedeker C."/>
            <person name="Huang S."/>
            <person name="Brinkmann H."/>
            <person name="Rohde M."/>
            <person name="Jarek M."/>
            <person name="Friedl T."/>
            <person name="Seufert S."/>
            <person name="Schumacher M."/>
            <person name="Overmann J."/>
            <person name="Neumann-Schaal M."/>
            <person name="Petersen J."/>
        </authorList>
    </citation>
    <scope>NUCLEOTIDE SEQUENCE [LARGE SCALE GENOMIC DNA]</scope>
    <source>
        <strain evidence="2 3">SAG 1403-4b</strain>
    </source>
</reference>
<dbReference type="AlphaFoldDB" id="A0A3S1CAQ2"/>
<evidence type="ECO:0000313" key="2">
    <source>
        <dbReference type="EMBL" id="RUS99845.1"/>
    </source>
</evidence>
<organism evidence="2 3">
    <name type="scientific">Trichormus variabilis SAG 1403-4b</name>
    <dbReference type="NCBI Taxonomy" id="447716"/>
    <lineage>
        <taxon>Bacteria</taxon>
        <taxon>Bacillati</taxon>
        <taxon>Cyanobacteriota</taxon>
        <taxon>Cyanophyceae</taxon>
        <taxon>Nostocales</taxon>
        <taxon>Nostocaceae</taxon>
        <taxon>Trichormus</taxon>
    </lineage>
</organism>
<evidence type="ECO:0000313" key="3">
    <source>
        <dbReference type="Proteomes" id="UP000276103"/>
    </source>
</evidence>
<keyword evidence="1" id="KW-0812">Transmembrane</keyword>
<sequence length="85" mass="9764">MAMAHQNTAINVDNSQKVNLFQLLQLLTSQIQRLLWHSHAYGTVFGVLILSLGSLIFLGIHWTYRKLFFTPSVVETNEWDMKSSN</sequence>
<accession>A0A3S1CAQ2</accession>
<keyword evidence="3" id="KW-1185">Reference proteome</keyword>
<dbReference type="Proteomes" id="UP000276103">
    <property type="component" value="Unassembled WGS sequence"/>
</dbReference>
<name>A0A3S1CAQ2_ANAVA</name>
<protein>
    <submittedName>
        <fullName evidence="2">Uncharacterized protein</fullName>
    </submittedName>
</protein>
<keyword evidence="1" id="KW-0472">Membrane</keyword>
<comment type="caution">
    <text evidence="2">The sequence shown here is derived from an EMBL/GenBank/DDBJ whole genome shotgun (WGS) entry which is preliminary data.</text>
</comment>
<evidence type="ECO:0000256" key="1">
    <source>
        <dbReference type="SAM" id="Phobius"/>
    </source>
</evidence>
<keyword evidence="1" id="KW-1133">Transmembrane helix</keyword>
<gene>
    <name evidence="2" type="ORF">DSM107003_04290</name>
</gene>
<feature type="transmembrane region" description="Helical" evidence="1">
    <location>
        <begin position="40"/>
        <end position="60"/>
    </location>
</feature>
<dbReference type="EMBL" id="RSCM01000001">
    <property type="protein sequence ID" value="RUS99845.1"/>
    <property type="molecule type" value="Genomic_DNA"/>
</dbReference>
<proteinExistence type="predicted"/>